<evidence type="ECO:0000256" key="1">
    <source>
        <dbReference type="SAM" id="Phobius"/>
    </source>
</evidence>
<keyword evidence="1" id="KW-0812">Transmembrane</keyword>
<keyword evidence="1" id="KW-0472">Membrane</keyword>
<dbReference type="Proteomes" id="UP001355207">
    <property type="component" value="Chromosome 11"/>
</dbReference>
<proteinExistence type="predicted"/>
<dbReference type="GeneID" id="91098233"/>
<dbReference type="EMBL" id="CP144108">
    <property type="protein sequence ID" value="WWC92606.1"/>
    <property type="molecule type" value="Genomic_DNA"/>
</dbReference>
<dbReference type="AlphaFoldDB" id="A0AAX4K4F1"/>
<reference evidence="2 3" key="1">
    <citation type="submission" date="2024-01" db="EMBL/GenBank/DDBJ databases">
        <title>Comparative genomics of Cryptococcus and Kwoniella reveals pathogenesis evolution and contrasting modes of karyotype evolution via chromosome fusion or intercentromeric recombination.</title>
        <authorList>
            <person name="Coelho M.A."/>
            <person name="David-Palma M."/>
            <person name="Shea T."/>
            <person name="Bowers K."/>
            <person name="McGinley-Smith S."/>
            <person name="Mohammad A.W."/>
            <person name="Gnirke A."/>
            <person name="Yurkov A.M."/>
            <person name="Nowrousian M."/>
            <person name="Sun S."/>
            <person name="Cuomo C.A."/>
            <person name="Heitman J."/>
        </authorList>
    </citation>
    <scope>NUCLEOTIDE SEQUENCE [LARGE SCALE GENOMIC DNA]</scope>
    <source>
        <strain evidence="2 3">CBS 6074</strain>
    </source>
</reference>
<protein>
    <recommendedName>
        <fullName evidence="4">Mitochondrial protein</fullName>
    </recommendedName>
</protein>
<evidence type="ECO:0008006" key="4">
    <source>
        <dbReference type="Google" id="ProtNLM"/>
    </source>
</evidence>
<evidence type="ECO:0000313" key="3">
    <source>
        <dbReference type="Proteomes" id="UP001355207"/>
    </source>
</evidence>
<accession>A0AAX4K4F1</accession>
<sequence length="157" mass="17108">MSRRTTDYDRPYPQVSIGKLVGIGLTAGALGVAVMTAGEKLEQAITKRPNSEVPGLTLARLIGRPDDEKSKLNLIMHYGQGALLGIARAYMSTIGMRGPFVDFILTGMRLSVDQTLENVLDTGALPWTWPVSEQVIDILHKGVFAFATGYICDAWLQ</sequence>
<evidence type="ECO:0000313" key="2">
    <source>
        <dbReference type="EMBL" id="WWC92606.1"/>
    </source>
</evidence>
<gene>
    <name evidence="2" type="ORF">L201_007565</name>
</gene>
<keyword evidence="3" id="KW-1185">Reference proteome</keyword>
<feature type="transmembrane region" description="Helical" evidence="1">
    <location>
        <begin position="20"/>
        <end position="38"/>
    </location>
</feature>
<organism evidence="2 3">
    <name type="scientific">Kwoniella dendrophila CBS 6074</name>
    <dbReference type="NCBI Taxonomy" id="1295534"/>
    <lineage>
        <taxon>Eukaryota</taxon>
        <taxon>Fungi</taxon>
        <taxon>Dikarya</taxon>
        <taxon>Basidiomycota</taxon>
        <taxon>Agaricomycotina</taxon>
        <taxon>Tremellomycetes</taxon>
        <taxon>Tremellales</taxon>
        <taxon>Cryptococcaceae</taxon>
        <taxon>Kwoniella</taxon>
    </lineage>
</organism>
<dbReference type="RefSeq" id="XP_066079368.1">
    <property type="nucleotide sequence ID" value="XM_066223271.1"/>
</dbReference>
<name>A0AAX4K4F1_9TREE</name>
<keyword evidence="1" id="KW-1133">Transmembrane helix</keyword>